<dbReference type="EMBL" id="CADEAL010003923">
    <property type="protein sequence ID" value="CAB1446642.1"/>
    <property type="molecule type" value="Genomic_DNA"/>
</dbReference>
<keyword evidence="2" id="KW-1185">Reference proteome</keyword>
<protein>
    <submittedName>
        <fullName evidence="1">Uncharacterized protein</fullName>
    </submittedName>
</protein>
<evidence type="ECO:0000313" key="1">
    <source>
        <dbReference type="EMBL" id="CAB1446642.1"/>
    </source>
</evidence>
<evidence type="ECO:0000313" key="2">
    <source>
        <dbReference type="Proteomes" id="UP001153269"/>
    </source>
</evidence>
<sequence>MQILCSPDGAAFVVYVTQETGSQSRAGGALESFIISTGPDTAGVCQATSLTASSLVWKDAAAAPAQAPTAPTAPTAGLRWGAGALAARLTGAEGGGALKTGQSEEGCFRQGKKVLF</sequence>
<comment type="caution">
    <text evidence="1">The sequence shown here is derived from an EMBL/GenBank/DDBJ whole genome shotgun (WGS) entry which is preliminary data.</text>
</comment>
<name>A0A9N7VDP8_PLEPL</name>
<gene>
    <name evidence="1" type="ORF">PLEPLA_LOCUS34366</name>
</gene>
<accession>A0A9N7VDP8</accession>
<reference evidence="1" key="1">
    <citation type="submission" date="2020-03" db="EMBL/GenBank/DDBJ databases">
        <authorList>
            <person name="Weist P."/>
        </authorList>
    </citation>
    <scope>NUCLEOTIDE SEQUENCE</scope>
</reference>
<proteinExistence type="predicted"/>
<dbReference type="Proteomes" id="UP001153269">
    <property type="component" value="Unassembled WGS sequence"/>
</dbReference>
<organism evidence="1 2">
    <name type="scientific">Pleuronectes platessa</name>
    <name type="common">European plaice</name>
    <dbReference type="NCBI Taxonomy" id="8262"/>
    <lineage>
        <taxon>Eukaryota</taxon>
        <taxon>Metazoa</taxon>
        <taxon>Chordata</taxon>
        <taxon>Craniata</taxon>
        <taxon>Vertebrata</taxon>
        <taxon>Euteleostomi</taxon>
        <taxon>Actinopterygii</taxon>
        <taxon>Neopterygii</taxon>
        <taxon>Teleostei</taxon>
        <taxon>Neoteleostei</taxon>
        <taxon>Acanthomorphata</taxon>
        <taxon>Carangaria</taxon>
        <taxon>Pleuronectiformes</taxon>
        <taxon>Pleuronectoidei</taxon>
        <taxon>Pleuronectidae</taxon>
        <taxon>Pleuronectes</taxon>
    </lineage>
</organism>
<dbReference type="AlphaFoldDB" id="A0A9N7VDP8"/>